<evidence type="ECO:0000256" key="4">
    <source>
        <dbReference type="ARBA" id="ARBA00023136"/>
    </source>
</evidence>
<feature type="transmembrane region" description="Helical" evidence="6">
    <location>
        <begin position="52"/>
        <end position="71"/>
    </location>
</feature>
<sequence>MPDVYESAESDALNDTSNGAAQPIPTRSIYALTRKEITRGIANRFVHSHTYIFLYLSMAALSVTTVVLSLSDGCPGLSFYILEIIINTSMILEVSVRFVAFGWQFWRSPFNVLDLILTFFCAITLLVITFAGCGAGSKEEELLDTLLLIARNVLQFGRLAAVMRQSGQSIFSRPKPIDISAIRRAGYTSLDYDLEDDNQDDDPELGRPLVQDTVLFDAQDDEQPARMSDMPRAAQAVHDRDDEDVWAELG</sequence>
<dbReference type="GO" id="GO:0005216">
    <property type="term" value="F:monoatomic ion channel activity"/>
    <property type="evidence" value="ECO:0007669"/>
    <property type="project" value="InterPro"/>
</dbReference>
<comment type="caution">
    <text evidence="8">The sequence shown here is derived from an EMBL/GenBank/DDBJ whole genome shotgun (WGS) entry which is preliminary data.</text>
</comment>
<feature type="compositionally biased region" description="Acidic residues" evidence="5">
    <location>
        <begin position="241"/>
        <end position="250"/>
    </location>
</feature>
<accession>A0A9P7A6W5</accession>
<keyword evidence="3 6" id="KW-1133">Transmembrane helix</keyword>
<comment type="subcellular location">
    <subcellularLocation>
        <location evidence="1">Membrane</location>
        <topology evidence="1">Multi-pass membrane protein</topology>
    </subcellularLocation>
</comment>
<dbReference type="PANTHER" id="PTHR38483:SF1">
    <property type="entry name" value="ION TRANSPORT DOMAIN-CONTAINING PROTEIN"/>
    <property type="match status" value="1"/>
</dbReference>
<evidence type="ECO:0000313" key="9">
    <source>
        <dbReference type="Proteomes" id="UP000714275"/>
    </source>
</evidence>
<keyword evidence="4 6" id="KW-0472">Membrane</keyword>
<proteinExistence type="predicted"/>
<dbReference type="PANTHER" id="PTHR38483">
    <property type="entry name" value="CHROMOSOME 1, WHOLE GENOME SHOTGUN SEQUENCE"/>
    <property type="match status" value="1"/>
</dbReference>
<evidence type="ECO:0000256" key="5">
    <source>
        <dbReference type="SAM" id="MobiDB-lite"/>
    </source>
</evidence>
<dbReference type="EMBL" id="JABBWD010000001">
    <property type="protein sequence ID" value="KAG1783487.1"/>
    <property type="molecule type" value="Genomic_DNA"/>
</dbReference>
<evidence type="ECO:0000313" key="8">
    <source>
        <dbReference type="EMBL" id="KAG1783487.1"/>
    </source>
</evidence>
<evidence type="ECO:0000256" key="6">
    <source>
        <dbReference type="SAM" id="Phobius"/>
    </source>
</evidence>
<reference evidence="8" key="1">
    <citation type="journal article" date="2020" name="New Phytol.">
        <title>Comparative genomics reveals dynamic genome evolution in host specialist ectomycorrhizal fungi.</title>
        <authorList>
            <person name="Lofgren L.A."/>
            <person name="Nguyen N.H."/>
            <person name="Vilgalys R."/>
            <person name="Ruytinx J."/>
            <person name="Liao H.L."/>
            <person name="Branco S."/>
            <person name="Kuo A."/>
            <person name="LaButti K."/>
            <person name="Lipzen A."/>
            <person name="Andreopoulos W."/>
            <person name="Pangilinan J."/>
            <person name="Riley R."/>
            <person name="Hundley H."/>
            <person name="Na H."/>
            <person name="Barry K."/>
            <person name="Grigoriev I.V."/>
            <person name="Stajich J.E."/>
            <person name="Kennedy P.G."/>
        </authorList>
    </citation>
    <scope>NUCLEOTIDE SEQUENCE</scope>
    <source>
        <strain evidence="8">DOB743</strain>
    </source>
</reference>
<evidence type="ECO:0000256" key="2">
    <source>
        <dbReference type="ARBA" id="ARBA00022692"/>
    </source>
</evidence>
<dbReference type="Proteomes" id="UP000714275">
    <property type="component" value="Unassembled WGS sequence"/>
</dbReference>
<dbReference type="Pfam" id="PF00520">
    <property type="entry name" value="Ion_trans"/>
    <property type="match status" value="1"/>
</dbReference>
<dbReference type="OrthoDB" id="429183at2759"/>
<dbReference type="InterPro" id="IPR027359">
    <property type="entry name" value="Volt_channel_dom_sf"/>
</dbReference>
<keyword evidence="9" id="KW-1185">Reference proteome</keyword>
<evidence type="ECO:0000256" key="1">
    <source>
        <dbReference type="ARBA" id="ARBA00004141"/>
    </source>
</evidence>
<dbReference type="InterPro" id="IPR005821">
    <property type="entry name" value="Ion_trans_dom"/>
</dbReference>
<dbReference type="Gene3D" id="1.20.120.350">
    <property type="entry name" value="Voltage-gated potassium channels. Chain C"/>
    <property type="match status" value="1"/>
</dbReference>
<keyword evidence="2 6" id="KW-0812">Transmembrane</keyword>
<dbReference type="GO" id="GO:0016020">
    <property type="term" value="C:membrane"/>
    <property type="evidence" value="ECO:0007669"/>
    <property type="project" value="UniProtKB-SubCell"/>
</dbReference>
<evidence type="ECO:0000259" key="7">
    <source>
        <dbReference type="Pfam" id="PF00520"/>
    </source>
</evidence>
<feature type="region of interest" description="Disordered" evidence="5">
    <location>
        <begin position="220"/>
        <end position="250"/>
    </location>
</feature>
<protein>
    <recommendedName>
        <fullName evidence="7">Ion transport domain-containing protein</fullName>
    </recommendedName>
</protein>
<evidence type="ECO:0000256" key="3">
    <source>
        <dbReference type="ARBA" id="ARBA00022989"/>
    </source>
</evidence>
<feature type="domain" description="Ion transport" evidence="7">
    <location>
        <begin position="52"/>
        <end position="138"/>
    </location>
</feature>
<feature type="transmembrane region" description="Helical" evidence="6">
    <location>
        <begin position="112"/>
        <end position="132"/>
    </location>
</feature>
<organism evidence="8 9">
    <name type="scientific">Suillus placidus</name>
    <dbReference type="NCBI Taxonomy" id="48579"/>
    <lineage>
        <taxon>Eukaryota</taxon>
        <taxon>Fungi</taxon>
        <taxon>Dikarya</taxon>
        <taxon>Basidiomycota</taxon>
        <taxon>Agaricomycotina</taxon>
        <taxon>Agaricomycetes</taxon>
        <taxon>Agaricomycetidae</taxon>
        <taxon>Boletales</taxon>
        <taxon>Suillineae</taxon>
        <taxon>Suillaceae</taxon>
        <taxon>Suillus</taxon>
    </lineage>
</organism>
<gene>
    <name evidence="8" type="ORF">EV702DRAFT_1040059</name>
</gene>
<feature type="transmembrane region" description="Helical" evidence="6">
    <location>
        <begin position="77"/>
        <end position="100"/>
    </location>
</feature>
<name>A0A9P7A6W5_9AGAM</name>
<dbReference type="AlphaFoldDB" id="A0A9P7A6W5"/>